<keyword evidence="3" id="KW-1003">Cell membrane</keyword>
<comment type="subcellular location">
    <subcellularLocation>
        <location evidence="1">Cell membrane</location>
        <topology evidence="1">Peripheral membrane protein</topology>
    </subcellularLocation>
</comment>
<dbReference type="EMBL" id="UINC01000342">
    <property type="protein sequence ID" value="SUZ53666.1"/>
    <property type="molecule type" value="Genomic_DNA"/>
</dbReference>
<dbReference type="GO" id="GO:0005524">
    <property type="term" value="F:ATP binding"/>
    <property type="evidence" value="ECO:0007669"/>
    <property type="project" value="InterPro"/>
</dbReference>
<evidence type="ECO:0000256" key="4">
    <source>
        <dbReference type="ARBA" id="ARBA00023004"/>
    </source>
</evidence>
<keyword evidence="4" id="KW-0408">Iron</keyword>
<organism evidence="8">
    <name type="scientific">marine metagenome</name>
    <dbReference type="NCBI Taxonomy" id="408172"/>
    <lineage>
        <taxon>unclassified sequences</taxon>
        <taxon>metagenomes</taxon>
        <taxon>ecological metagenomes</taxon>
    </lineage>
</organism>
<dbReference type="Pfam" id="PF13476">
    <property type="entry name" value="AAA_23"/>
    <property type="match status" value="1"/>
</dbReference>
<evidence type="ECO:0000259" key="7">
    <source>
        <dbReference type="SMART" id="SM00382"/>
    </source>
</evidence>
<gene>
    <name evidence="8" type="ORF">METZ01_LOCUS6520</name>
</gene>
<keyword evidence="5" id="KW-0406">Ion transport</keyword>
<evidence type="ECO:0000256" key="3">
    <source>
        <dbReference type="ARBA" id="ARBA00022475"/>
    </source>
</evidence>
<dbReference type="Gene3D" id="3.40.50.300">
    <property type="entry name" value="P-loop containing nucleotide triphosphate hydrolases"/>
    <property type="match status" value="2"/>
</dbReference>
<feature type="domain" description="AAA+ ATPase" evidence="7">
    <location>
        <begin position="40"/>
        <end position="245"/>
    </location>
</feature>
<evidence type="ECO:0000256" key="5">
    <source>
        <dbReference type="ARBA" id="ARBA00023065"/>
    </source>
</evidence>
<dbReference type="InterPro" id="IPR051535">
    <property type="entry name" value="Siderophore_ABC-ATPase"/>
</dbReference>
<proteinExistence type="predicted"/>
<sequence length="277" mass="30738">MAGTLALRRVELQLPEDDGSPRAFPFSVSALQGLDALDFGGPVCCFVGENGSGKSTLIEALAIATGLPTVGTVSASKDRSLEAQGRLARCLKLVWNRRTHRGFFLRAEDFFGFARRLVEMRVDFEEELQEIDETYRERSELARTLAKGPAHRSLGEMEDRYGRDLDANSHGESFLKLFQSRLVPGGLYLLDEPEAALSPQSQLAFLAMIKDSVDDGGQFLIATHSPILMAIPGATIYSFDGRPVEAMQFEDLEHVALMREFLAAPERFLRHLWTEGD</sequence>
<evidence type="ECO:0000256" key="1">
    <source>
        <dbReference type="ARBA" id="ARBA00004202"/>
    </source>
</evidence>
<dbReference type="PANTHER" id="PTHR42771:SF2">
    <property type="entry name" value="IRON(3+)-HYDROXAMATE IMPORT ATP-BINDING PROTEIN FHUC"/>
    <property type="match status" value="1"/>
</dbReference>
<dbReference type="InterPro" id="IPR027417">
    <property type="entry name" value="P-loop_NTPase"/>
</dbReference>
<evidence type="ECO:0000256" key="2">
    <source>
        <dbReference type="ARBA" id="ARBA00022448"/>
    </source>
</evidence>
<dbReference type="GO" id="GO:0016887">
    <property type="term" value="F:ATP hydrolysis activity"/>
    <property type="evidence" value="ECO:0007669"/>
    <property type="project" value="InterPro"/>
</dbReference>
<evidence type="ECO:0000313" key="8">
    <source>
        <dbReference type="EMBL" id="SUZ53666.1"/>
    </source>
</evidence>
<dbReference type="GO" id="GO:0006811">
    <property type="term" value="P:monoatomic ion transport"/>
    <property type="evidence" value="ECO:0007669"/>
    <property type="project" value="UniProtKB-KW"/>
</dbReference>
<evidence type="ECO:0000256" key="6">
    <source>
        <dbReference type="ARBA" id="ARBA00023136"/>
    </source>
</evidence>
<dbReference type="GO" id="GO:0006302">
    <property type="term" value="P:double-strand break repair"/>
    <property type="evidence" value="ECO:0007669"/>
    <property type="project" value="InterPro"/>
</dbReference>
<dbReference type="InterPro" id="IPR038729">
    <property type="entry name" value="Rad50/SbcC_AAA"/>
</dbReference>
<keyword evidence="2" id="KW-0813">Transport</keyword>
<accession>A0A381NGE0</accession>
<dbReference type="Pfam" id="PF13304">
    <property type="entry name" value="AAA_21"/>
    <property type="match status" value="1"/>
</dbReference>
<protein>
    <recommendedName>
        <fullName evidence="7">AAA+ ATPase domain-containing protein</fullName>
    </recommendedName>
</protein>
<dbReference type="AlphaFoldDB" id="A0A381NGE0"/>
<dbReference type="SUPFAM" id="SSF52540">
    <property type="entry name" value="P-loop containing nucleoside triphosphate hydrolases"/>
    <property type="match status" value="1"/>
</dbReference>
<dbReference type="InterPro" id="IPR003593">
    <property type="entry name" value="AAA+_ATPase"/>
</dbReference>
<name>A0A381NGE0_9ZZZZ</name>
<dbReference type="GO" id="GO:0005886">
    <property type="term" value="C:plasma membrane"/>
    <property type="evidence" value="ECO:0007669"/>
    <property type="project" value="UniProtKB-SubCell"/>
</dbReference>
<dbReference type="InterPro" id="IPR003959">
    <property type="entry name" value="ATPase_AAA_core"/>
</dbReference>
<reference evidence="8" key="1">
    <citation type="submission" date="2018-05" db="EMBL/GenBank/DDBJ databases">
        <authorList>
            <person name="Lanie J.A."/>
            <person name="Ng W.-L."/>
            <person name="Kazmierczak K.M."/>
            <person name="Andrzejewski T.M."/>
            <person name="Davidsen T.M."/>
            <person name="Wayne K.J."/>
            <person name="Tettelin H."/>
            <person name="Glass J.I."/>
            <person name="Rusch D."/>
            <person name="Podicherti R."/>
            <person name="Tsui H.-C.T."/>
            <person name="Winkler M.E."/>
        </authorList>
    </citation>
    <scope>NUCLEOTIDE SEQUENCE</scope>
</reference>
<dbReference type="PANTHER" id="PTHR42771">
    <property type="entry name" value="IRON(3+)-HYDROXAMATE IMPORT ATP-BINDING PROTEIN FHUC"/>
    <property type="match status" value="1"/>
</dbReference>
<dbReference type="SMART" id="SM00382">
    <property type="entry name" value="AAA"/>
    <property type="match status" value="1"/>
</dbReference>
<keyword evidence="6" id="KW-0472">Membrane</keyword>